<dbReference type="Pfam" id="PF20858">
    <property type="entry name" value="Pgp3_N"/>
    <property type="match status" value="1"/>
</dbReference>
<dbReference type="Gene3D" id="6.20.30.10">
    <property type="match status" value="1"/>
</dbReference>
<dbReference type="InterPro" id="IPR033758">
    <property type="entry name" value="pGP3_C"/>
</dbReference>
<organism evidence="3 4">
    <name type="scientific">Chlamydia avium</name>
    <dbReference type="NCBI Taxonomy" id="1457141"/>
    <lineage>
        <taxon>Bacteria</taxon>
        <taxon>Pseudomonadati</taxon>
        <taxon>Chlamydiota</taxon>
        <taxon>Chlamydiia</taxon>
        <taxon>Chlamydiales</taxon>
        <taxon>Chlamydiaceae</taxon>
        <taxon>Chlamydia/Chlamydophila group</taxon>
        <taxon>Chlamydia</taxon>
    </lineage>
</organism>
<dbReference type="Gene3D" id="6.10.250.2680">
    <property type="match status" value="1"/>
</dbReference>
<dbReference type="RefSeq" id="WP_020358468.1">
    <property type="nucleotide sequence ID" value="NZ_KE360591.1"/>
</dbReference>
<feature type="domain" description="Virulence plasmid protein pGP3-D N-terminal" evidence="2">
    <location>
        <begin position="1"/>
        <end position="67"/>
    </location>
</feature>
<proteinExistence type="predicted"/>
<dbReference type="Proteomes" id="UP000014821">
    <property type="component" value="Unassembled WGS sequence"/>
</dbReference>
<reference evidence="3" key="1">
    <citation type="submission" date="2013-04" db="EMBL/GenBank/DDBJ databases">
        <title>Genome sequence of Chlamydia psittaci 10_881_SC42.</title>
        <authorList>
            <person name="Huot-Creasy H."/>
            <person name="McCracken C.L."/>
            <person name="Humphries M."/>
            <person name="Sachse K."/>
            <person name="Laroucau K."/>
            <person name="Bavoil P."/>
            <person name="Myers G.S."/>
        </authorList>
    </citation>
    <scope>NUCLEOTIDE SEQUENCE [LARGE SCALE GENOMIC DNA]</scope>
    <source>
        <strain evidence="3">10_881_SC42</strain>
    </source>
</reference>
<dbReference type="EMBL" id="ATND01000013">
    <property type="protein sequence ID" value="EPP37939.1"/>
    <property type="molecule type" value="Genomic_DNA"/>
</dbReference>
<gene>
    <name evidence="3" type="ORF">CP10881SC42_1018</name>
</gene>
<sequence length="264" mass="28143">MGNSGFYLNNTQNCVFADNIKLGQMTDVLRDKQIILGTSTTPVAATFQATNGIKFDITNTDNQNATINVSLDPDQISDAILGSIQNELISEIVENLTNSLVQDVTDKITSDPTLSITKAFKHFSISEKIQCNGLFTKYNINTLDGGTEIGKFTITPDNINSMFLVFVDIIASRMEGTVVLSLVKEGDTQPCAISYGYSSGVPNLCSLKTAVANVGSSPVTFSLRVGGMDSGIVWVNALANGDSILGTSATSNISFLEVKQQSDG</sequence>
<dbReference type="Pfam" id="PF05475">
    <property type="entry name" value="Chlam_vir"/>
    <property type="match status" value="1"/>
</dbReference>
<protein>
    <submittedName>
        <fullName evidence="3">Virulence plasmid protein pGP3-D</fullName>
    </submittedName>
</protein>
<feature type="domain" description="pGP3 C-terminal" evidence="1">
    <location>
        <begin position="119"/>
        <end position="264"/>
    </location>
</feature>
<evidence type="ECO:0000259" key="2">
    <source>
        <dbReference type="Pfam" id="PF20858"/>
    </source>
</evidence>
<dbReference type="InterPro" id="IPR049000">
    <property type="entry name" value="PGP3-D_N"/>
</dbReference>
<evidence type="ECO:0000259" key="1">
    <source>
        <dbReference type="Pfam" id="PF05475"/>
    </source>
</evidence>
<dbReference type="Gene3D" id="2.60.120.1340">
    <property type="match status" value="1"/>
</dbReference>
<accession>A0ABP2X5A2</accession>
<evidence type="ECO:0000313" key="4">
    <source>
        <dbReference type="Proteomes" id="UP000014821"/>
    </source>
</evidence>
<comment type="caution">
    <text evidence="3">The sequence shown here is derived from an EMBL/GenBank/DDBJ whole genome shotgun (WGS) entry which is preliminary data.</text>
</comment>
<keyword evidence="4" id="KW-1185">Reference proteome</keyword>
<evidence type="ECO:0000313" key="3">
    <source>
        <dbReference type="EMBL" id="EPP37939.1"/>
    </source>
</evidence>
<name>A0ABP2X5A2_9CHLA</name>